<feature type="transmembrane region" description="Helical" evidence="1">
    <location>
        <begin position="73"/>
        <end position="94"/>
    </location>
</feature>
<dbReference type="Proteomes" id="UP000593719">
    <property type="component" value="Chromosome"/>
</dbReference>
<feature type="transmembrane region" description="Helical" evidence="1">
    <location>
        <begin position="6"/>
        <end position="34"/>
    </location>
</feature>
<protein>
    <submittedName>
        <fullName evidence="2">Uncharacterized protein</fullName>
    </submittedName>
</protein>
<dbReference type="AlphaFoldDB" id="A0A7M1B0U4"/>
<reference evidence="2 3" key="1">
    <citation type="submission" date="2019-06" db="EMBL/GenBank/DDBJ databases">
        <title>Sulfurimonas gotlandica sp. nov., a chemoautotrophic and psychrotolerant epsilonproteobacterium isolated from a pelagic redoxcline, and an emended description of the genus Sulfurimonas.</title>
        <authorList>
            <person name="Wang S."/>
            <person name="Jiang L."/>
            <person name="Shao Z."/>
        </authorList>
    </citation>
    <scope>NUCLEOTIDE SEQUENCE [LARGE SCALE GENOMIC DNA]</scope>
    <source>
        <strain evidence="2 3">S2-6</strain>
    </source>
</reference>
<dbReference type="KEGG" id="ssei:FJR45_05150"/>
<feature type="transmembrane region" description="Helical" evidence="1">
    <location>
        <begin position="46"/>
        <end position="67"/>
    </location>
</feature>
<keyword evidence="1" id="KW-0472">Membrane</keyword>
<sequence length="178" mass="21192">MVLHRLFFIASLLLILSLKKMVFTALFLAVLLLLSYKQVLYITKRAVKSLLFFNLSVSLGYFIVASLKGIDPYHYIFYINLKVFTITYFVFYFFHKINMVEFFAFSKDLSFLLMITLSQIISYKKTYEDFTLAYKARVIKKLHSREKKFILRVFEFFFSKALKDSKERTLAMKARGFF</sequence>
<keyword evidence="1" id="KW-0812">Transmembrane</keyword>
<accession>A0A7M1B0U4</accession>
<evidence type="ECO:0000313" key="2">
    <source>
        <dbReference type="EMBL" id="QOP43369.1"/>
    </source>
</evidence>
<dbReference type="EMBL" id="CP041235">
    <property type="protein sequence ID" value="QOP43369.1"/>
    <property type="molecule type" value="Genomic_DNA"/>
</dbReference>
<organism evidence="2 3">
    <name type="scientific">Sulfurimonas sediminis</name>
    <dbReference type="NCBI Taxonomy" id="2590020"/>
    <lineage>
        <taxon>Bacteria</taxon>
        <taxon>Pseudomonadati</taxon>
        <taxon>Campylobacterota</taxon>
        <taxon>Epsilonproteobacteria</taxon>
        <taxon>Campylobacterales</taxon>
        <taxon>Sulfurimonadaceae</taxon>
        <taxon>Sulfurimonas</taxon>
    </lineage>
</organism>
<name>A0A7M1B0U4_9BACT</name>
<evidence type="ECO:0000313" key="3">
    <source>
        <dbReference type="Proteomes" id="UP000593719"/>
    </source>
</evidence>
<evidence type="ECO:0000256" key="1">
    <source>
        <dbReference type="SAM" id="Phobius"/>
    </source>
</evidence>
<dbReference type="RefSeq" id="WP_193151656.1">
    <property type="nucleotide sequence ID" value="NZ_CP041235.1"/>
</dbReference>
<proteinExistence type="predicted"/>
<keyword evidence="3" id="KW-1185">Reference proteome</keyword>
<gene>
    <name evidence="2" type="ORF">FJR45_05150</name>
</gene>
<keyword evidence="1" id="KW-1133">Transmembrane helix</keyword>